<evidence type="ECO:0000313" key="1">
    <source>
        <dbReference type="EMBL" id="QKE25165.1"/>
    </source>
</evidence>
<keyword evidence="1" id="KW-0489">Methyltransferase</keyword>
<dbReference type="GO" id="GO:0008168">
    <property type="term" value="F:methyltransferase activity"/>
    <property type="evidence" value="ECO:0007669"/>
    <property type="project" value="UniProtKB-KW"/>
</dbReference>
<accession>A0AAE7E042</accession>
<protein>
    <submittedName>
        <fullName evidence="1">Methyltransferase</fullName>
    </submittedName>
</protein>
<dbReference type="CDD" id="cd02440">
    <property type="entry name" value="AdoMet_MTases"/>
    <property type="match status" value="1"/>
</dbReference>
<dbReference type="KEGG" id="aaqi:AAQM_0392"/>
<evidence type="ECO:0000313" key="2">
    <source>
        <dbReference type="Proteomes" id="UP000502065"/>
    </source>
</evidence>
<dbReference type="PANTHER" id="PTHR43861:SF6">
    <property type="entry name" value="METHYLTRANSFERASE TYPE 11"/>
    <property type="match status" value="1"/>
</dbReference>
<dbReference type="RefSeq" id="WP_129094385.1">
    <property type="nucleotide sequence ID" value="NZ_CBCSAE010000001.1"/>
</dbReference>
<dbReference type="EMBL" id="CP030944">
    <property type="protein sequence ID" value="QKE25165.1"/>
    <property type="molecule type" value="Genomic_DNA"/>
</dbReference>
<dbReference type="AlphaFoldDB" id="A0AAE7E042"/>
<keyword evidence="1" id="KW-0808">Transferase</keyword>
<dbReference type="Proteomes" id="UP000502065">
    <property type="component" value="Chromosome"/>
</dbReference>
<dbReference type="Pfam" id="PF13489">
    <property type="entry name" value="Methyltransf_23"/>
    <property type="match status" value="1"/>
</dbReference>
<reference evidence="1 2" key="1">
    <citation type="submission" date="2018-07" db="EMBL/GenBank/DDBJ databases">
        <title>Identification of phenol metabolism pathways in Arcobacter.</title>
        <authorList>
            <person name="Miller W.G."/>
            <person name="Yee E."/>
            <person name="Bono J.L."/>
        </authorList>
    </citation>
    <scope>NUCLEOTIDE SEQUENCE [LARGE SCALE GENOMIC DNA]</scope>
    <source>
        <strain evidence="1 2">W63</strain>
    </source>
</reference>
<dbReference type="Gene3D" id="2.20.25.110">
    <property type="entry name" value="S-adenosyl-L-methionine-dependent methyltransferases"/>
    <property type="match status" value="1"/>
</dbReference>
<organism evidence="1 2">
    <name type="scientific">Arcobacter aquimarinus</name>
    <dbReference type="NCBI Taxonomy" id="1315211"/>
    <lineage>
        <taxon>Bacteria</taxon>
        <taxon>Pseudomonadati</taxon>
        <taxon>Campylobacterota</taxon>
        <taxon>Epsilonproteobacteria</taxon>
        <taxon>Campylobacterales</taxon>
        <taxon>Arcobacteraceae</taxon>
        <taxon>Arcobacter</taxon>
    </lineage>
</organism>
<gene>
    <name evidence="1" type="ORF">AAQM_0392</name>
</gene>
<dbReference type="PANTHER" id="PTHR43861">
    <property type="entry name" value="TRANS-ACONITATE 2-METHYLTRANSFERASE-RELATED"/>
    <property type="match status" value="1"/>
</dbReference>
<sequence length="231" mass="26992">MGLDLYARIEPFLDFEEEVYLLHKEFLRFVMTNDLDNIIDIGCGQGYFLENLRINKKKYFGIDLSIEQIKVCQAKGLNAQAIALKDVKEKFDCATAIFDVLNYISKEELKTFLKETNEVLTQGAYFIFDVNSYFGFEEVAQGTITIDLEDKFIAIDANFEDEKLQTDITLFEEQENGLFRKEQDSIIQEYHSKEFLTKILKETNFEVVDIKEFNLHTDEIADKLIFICKKM</sequence>
<name>A0AAE7E042_9BACT</name>
<dbReference type="InterPro" id="IPR029063">
    <property type="entry name" value="SAM-dependent_MTases_sf"/>
</dbReference>
<keyword evidence="2" id="KW-1185">Reference proteome</keyword>
<proteinExistence type="predicted"/>
<dbReference type="GO" id="GO:0032259">
    <property type="term" value="P:methylation"/>
    <property type="evidence" value="ECO:0007669"/>
    <property type="project" value="UniProtKB-KW"/>
</dbReference>
<dbReference type="Gene3D" id="3.40.50.150">
    <property type="entry name" value="Vaccinia Virus protein VP39"/>
    <property type="match status" value="1"/>
</dbReference>
<dbReference type="SUPFAM" id="SSF53335">
    <property type="entry name" value="S-adenosyl-L-methionine-dependent methyltransferases"/>
    <property type="match status" value="1"/>
</dbReference>